<proteinExistence type="predicted"/>
<protein>
    <submittedName>
        <fullName evidence="2">(apollo) hypothetical protein</fullName>
    </submittedName>
</protein>
<evidence type="ECO:0000313" key="2">
    <source>
        <dbReference type="EMBL" id="CAG5022681.1"/>
    </source>
</evidence>
<evidence type="ECO:0000256" key="1">
    <source>
        <dbReference type="SAM" id="MobiDB-lite"/>
    </source>
</evidence>
<comment type="caution">
    <text evidence="2">The sequence shown here is derived from an EMBL/GenBank/DDBJ whole genome shotgun (WGS) entry which is preliminary data.</text>
</comment>
<feature type="region of interest" description="Disordered" evidence="1">
    <location>
        <begin position="1"/>
        <end position="33"/>
    </location>
</feature>
<feature type="compositionally biased region" description="Basic and acidic residues" evidence="1">
    <location>
        <begin position="1"/>
        <end position="11"/>
    </location>
</feature>
<reference evidence="2" key="1">
    <citation type="submission" date="2021-04" db="EMBL/GenBank/DDBJ databases">
        <authorList>
            <person name="Tunstrom K."/>
        </authorList>
    </citation>
    <scope>NUCLEOTIDE SEQUENCE</scope>
</reference>
<sequence>MTRKKQLERPQFRKTKKEQLNSDTEEIQEKAEEWKNQSKQQVVRAQNAKGISYNQTAIGRSKILHIGNITIVTAISSIFVNTTS</sequence>
<keyword evidence="3" id="KW-1185">Reference proteome</keyword>
<gene>
    <name evidence="2" type="ORF">PAPOLLO_LOCUS17784</name>
</gene>
<accession>A0A8S3XFM6</accession>
<evidence type="ECO:0000313" key="3">
    <source>
        <dbReference type="Proteomes" id="UP000691718"/>
    </source>
</evidence>
<name>A0A8S3XFM6_PARAO</name>
<organism evidence="2 3">
    <name type="scientific">Parnassius apollo</name>
    <name type="common">Apollo butterfly</name>
    <name type="synonym">Papilio apollo</name>
    <dbReference type="NCBI Taxonomy" id="110799"/>
    <lineage>
        <taxon>Eukaryota</taxon>
        <taxon>Metazoa</taxon>
        <taxon>Ecdysozoa</taxon>
        <taxon>Arthropoda</taxon>
        <taxon>Hexapoda</taxon>
        <taxon>Insecta</taxon>
        <taxon>Pterygota</taxon>
        <taxon>Neoptera</taxon>
        <taxon>Endopterygota</taxon>
        <taxon>Lepidoptera</taxon>
        <taxon>Glossata</taxon>
        <taxon>Ditrysia</taxon>
        <taxon>Papilionoidea</taxon>
        <taxon>Papilionidae</taxon>
        <taxon>Parnassiinae</taxon>
        <taxon>Parnassini</taxon>
        <taxon>Parnassius</taxon>
        <taxon>Parnassius</taxon>
    </lineage>
</organism>
<dbReference type="EMBL" id="CAJQZP010001149">
    <property type="protein sequence ID" value="CAG5022681.1"/>
    <property type="molecule type" value="Genomic_DNA"/>
</dbReference>
<dbReference type="Proteomes" id="UP000691718">
    <property type="component" value="Unassembled WGS sequence"/>
</dbReference>
<dbReference type="AlphaFoldDB" id="A0A8S3XFM6"/>